<dbReference type="AlphaFoldDB" id="A0A1L8WI62"/>
<proteinExistence type="predicted"/>
<dbReference type="EMBL" id="JXLB01000013">
    <property type="protein sequence ID" value="OJG80719.1"/>
    <property type="molecule type" value="Genomic_DNA"/>
</dbReference>
<dbReference type="PROSITE" id="PS51094">
    <property type="entry name" value="PTS_EIIA_TYPE_2"/>
    <property type="match status" value="1"/>
</dbReference>
<accession>A0A1L8WI62</accession>
<dbReference type="InterPro" id="IPR016152">
    <property type="entry name" value="PTrfase/Anion_transptr"/>
</dbReference>
<feature type="domain" description="PTS EIIA type-2" evidence="1">
    <location>
        <begin position="1"/>
        <end position="115"/>
    </location>
</feature>
<sequence>MYHWLASTLYPREKEKICTLTEAFFMREQKGSIQIDEGVILPHIENKLILQSKIIILNLKEPIKQWSNKIGQVHLILFVLLSTDTPIERKQKMIHFIQKLADETFIQTLKRGDKL</sequence>
<evidence type="ECO:0000259" key="1">
    <source>
        <dbReference type="PROSITE" id="PS51094"/>
    </source>
</evidence>
<evidence type="ECO:0000313" key="3">
    <source>
        <dbReference type="Proteomes" id="UP000182152"/>
    </source>
</evidence>
<organism evidence="2 3">
    <name type="scientific">Enterococcus ratti</name>
    <dbReference type="NCBI Taxonomy" id="150033"/>
    <lineage>
        <taxon>Bacteria</taxon>
        <taxon>Bacillati</taxon>
        <taxon>Bacillota</taxon>
        <taxon>Bacilli</taxon>
        <taxon>Lactobacillales</taxon>
        <taxon>Enterococcaceae</taxon>
        <taxon>Enterococcus</taxon>
    </lineage>
</organism>
<dbReference type="Proteomes" id="UP000182152">
    <property type="component" value="Unassembled WGS sequence"/>
</dbReference>
<dbReference type="Pfam" id="PF00359">
    <property type="entry name" value="PTS_EIIA_2"/>
    <property type="match status" value="1"/>
</dbReference>
<keyword evidence="3" id="KW-1185">Reference proteome</keyword>
<evidence type="ECO:0000313" key="2">
    <source>
        <dbReference type="EMBL" id="OJG80719.1"/>
    </source>
</evidence>
<dbReference type="Gene3D" id="3.40.930.10">
    <property type="entry name" value="Mannitol-specific EII, Chain A"/>
    <property type="match status" value="1"/>
</dbReference>
<reference evidence="2 3" key="1">
    <citation type="submission" date="2014-12" db="EMBL/GenBank/DDBJ databases">
        <title>Draft genome sequences of 29 type strains of Enterococci.</title>
        <authorList>
            <person name="Zhong Z."/>
            <person name="Sun Z."/>
            <person name="Liu W."/>
            <person name="Zhang W."/>
            <person name="Zhang H."/>
        </authorList>
    </citation>
    <scope>NUCLEOTIDE SEQUENCE [LARGE SCALE GENOMIC DNA]</scope>
    <source>
        <strain evidence="2 3">DSM 15687</strain>
    </source>
</reference>
<name>A0A1L8WI62_9ENTE</name>
<dbReference type="SUPFAM" id="SSF55804">
    <property type="entry name" value="Phoshotransferase/anion transport protein"/>
    <property type="match status" value="1"/>
</dbReference>
<comment type="caution">
    <text evidence="2">The sequence shown here is derived from an EMBL/GenBank/DDBJ whole genome shotgun (WGS) entry which is preliminary data.</text>
</comment>
<protein>
    <submittedName>
        <fullName evidence="2">PTS galactitol transporter subunit IIB</fullName>
    </submittedName>
</protein>
<dbReference type="InterPro" id="IPR002178">
    <property type="entry name" value="PTS_EIIA_type-2_dom"/>
</dbReference>
<gene>
    <name evidence="2" type="ORF">RV14_GL000461</name>
</gene>
<dbReference type="STRING" id="150033.RV14_GL000461"/>